<keyword evidence="6" id="KW-1185">Reference proteome</keyword>
<dbReference type="InterPro" id="IPR003798">
    <property type="entry name" value="DNA_recombination_RmuC"/>
</dbReference>
<gene>
    <name evidence="5" type="ORF">LX16_5052</name>
</gene>
<dbReference type="EMBL" id="VLLL01000011">
    <property type="protein sequence ID" value="TWJ07566.1"/>
    <property type="molecule type" value="Genomic_DNA"/>
</dbReference>
<dbReference type="OrthoDB" id="370725at2"/>
<keyword evidence="3" id="KW-0175">Coiled coil</keyword>
<dbReference type="PANTHER" id="PTHR30563">
    <property type="entry name" value="DNA RECOMBINATION PROTEIN RMUC"/>
    <property type="match status" value="1"/>
</dbReference>
<dbReference type="Pfam" id="PF02646">
    <property type="entry name" value="RmuC"/>
    <property type="match status" value="1"/>
</dbReference>
<evidence type="ECO:0000256" key="3">
    <source>
        <dbReference type="ARBA" id="ARBA00023054"/>
    </source>
</evidence>
<evidence type="ECO:0000256" key="4">
    <source>
        <dbReference type="ARBA" id="ARBA00023172"/>
    </source>
</evidence>
<dbReference type="GO" id="GO:0006310">
    <property type="term" value="P:DNA recombination"/>
    <property type="evidence" value="ECO:0007669"/>
    <property type="project" value="UniProtKB-KW"/>
</dbReference>
<sequence>MSYVLIALLCLAAGAVAGWYAARARLAAETATMTARWEASRENEARLEQSLRALNADAAAASKTALGEMLTPLRESLHRYERHVGEIERARLSAYSELRTQVAEATRTGEALRDQTGRLVSALRAPQVRGRWGEHQLRRIVEAAGMLEHCDFTEQVSVTGDGGRLRPDLVVRLAGGKNVVVDAKAPFNAYLDAMESQDEAARESHLDQHSRHLRAHVDQLSKKEYWRAFDVTPEFVVLFVPADAFLDSALQRDTGLLEYAFSRDIVVATPATLIAMLRTIAYVWRQDALAQNATEIHALGREMYGRLATMGGHLAKLGTSLSGAVTAYNSTIGSLESRVMVTARKFAELGVSDAGLPEPEQVETTARQLQHEALRAAADDSLISLEQRRSGRSG</sequence>
<name>A0A562UPP5_9ACTN</name>
<reference evidence="5 6" key="1">
    <citation type="journal article" date="2013" name="Stand. Genomic Sci.">
        <title>Genomic Encyclopedia of Type Strains, Phase I: The one thousand microbial genomes (KMG-I) project.</title>
        <authorList>
            <person name="Kyrpides N.C."/>
            <person name="Woyke T."/>
            <person name="Eisen J.A."/>
            <person name="Garrity G."/>
            <person name="Lilburn T.G."/>
            <person name="Beck B.J."/>
            <person name="Whitman W.B."/>
            <person name="Hugenholtz P."/>
            <person name="Klenk H.P."/>
        </authorList>
    </citation>
    <scope>NUCLEOTIDE SEQUENCE [LARGE SCALE GENOMIC DNA]</scope>
    <source>
        <strain evidence="5 6">DSM 45044</strain>
    </source>
</reference>
<comment type="similarity">
    <text evidence="2">Belongs to the RmuC family.</text>
</comment>
<evidence type="ECO:0000313" key="6">
    <source>
        <dbReference type="Proteomes" id="UP000321617"/>
    </source>
</evidence>
<comment type="caution">
    <text evidence="5">The sequence shown here is derived from an EMBL/GenBank/DDBJ whole genome shotgun (WGS) entry which is preliminary data.</text>
</comment>
<evidence type="ECO:0000256" key="1">
    <source>
        <dbReference type="ARBA" id="ARBA00003416"/>
    </source>
</evidence>
<dbReference type="Proteomes" id="UP000321617">
    <property type="component" value="Unassembled WGS sequence"/>
</dbReference>
<dbReference type="PANTHER" id="PTHR30563:SF0">
    <property type="entry name" value="DNA RECOMBINATION PROTEIN RMUC"/>
    <property type="match status" value="1"/>
</dbReference>
<evidence type="ECO:0000256" key="2">
    <source>
        <dbReference type="ARBA" id="ARBA00009840"/>
    </source>
</evidence>
<proteinExistence type="inferred from homology"/>
<dbReference type="AlphaFoldDB" id="A0A562UPP5"/>
<dbReference type="RefSeq" id="WP_147144322.1">
    <property type="nucleotide sequence ID" value="NZ_BAABIJ010000007.1"/>
</dbReference>
<keyword evidence="4" id="KW-0233">DNA recombination</keyword>
<comment type="function">
    <text evidence="1">Involved in DNA recombination.</text>
</comment>
<organism evidence="5 6">
    <name type="scientific">Stackebrandtia albiflava</name>
    <dbReference type="NCBI Taxonomy" id="406432"/>
    <lineage>
        <taxon>Bacteria</taxon>
        <taxon>Bacillati</taxon>
        <taxon>Actinomycetota</taxon>
        <taxon>Actinomycetes</taxon>
        <taxon>Glycomycetales</taxon>
        <taxon>Glycomycetaceae</taxon>
        <taxon>Stackebrandtia</taxon>
    </lineage>
</organism>
<protein>
    <submittedName>
        <fullName evidence="5">DNA recombination protein RmuC</fullName>
    </submittedName>
</protein>
<evidence type="ECO:0000313" key="5">
    <source>
        <dbReference type="EMBL" id="TWJ07566.1"/>
    </source>
</evidence>
<accession>A0A562UPP5</accession>